<protein>
    <submittedName>
        <fullName evidence="1">Uncharacterized protein</fullName>
    </submittedName>
</protein>
<name>A0ABR4H8C1_9EURO</name>
<accession>A0ABR4H8C1</accession>
<sequence>MYTAPVLVPEEGAVTLASVRVERIEGRKMFWGAVLRGGTGNGRYHCRGGFCEEREPEGGWLVGCGRGP</sequence>
<keyword evidence="2" id="KW-1185">Reference proteome</keyword>
<evidence type="ECO:0000313" key="2">
    <source>
        <dbReference type="Proteomes" id="UP001610334"/>
    </source>
</evidence>
<dbReference type="EMBL" id="JBFXLT010000063">
    <property type="protein sequence ID" value="KAL2811048.1"/>
    <property type="molecule type" value="Genomic_DNA"/>
</dbReference>
<organism evidence="1 2">
    <name type="scientific">Aspergillus granulosus</name>
    <dbReference type="NCBI Taxonomy" id="176169"/>
    <lineage>
        <taxon>Eukaryota</taxon>
        <taxon>Fungi</taxon>
        <taxon>Dikarya</taxon>
        <taxon>Ascomycota</taxon>
        <taxon>Pezizomycotina</taxon>
        <taxon>Eurotiomycetes</taxon>
        <taxon>Eurotiomycetidae</taxon>
        <taxon>Eurotiales</taxon>
        <taxon>Aspergillaceae</taxon>
        <taxon>Aspergillus</taxon>
        <taxon>Aspergillus subgen. Nidulantes</taxon>
    </lineage>
</organism>
<reference evidence="1 2" key="1">
    <citation type="submission" date="2024-07" db="EMBL/GenBank/DDBJ databases">
        <title>Section-level genome sequencing and comparative genomics of Aspergillus sections Usti and Cavernicolus.</title>
        <authorList>
            <consortium name="Lawrence Berkeley National Laboratory"/>
            <person name="Nybo J.L."/>
            <person name="Vesth T.C."/>
            <person name="Theobald S."/>
            <person name="Frisvad J.C."/>
            <person name="Larsen T.O."/>
            <person name="Kjaerboelling I."/>
            <person name="Rothschild-Mancinelli K."/>
            <person name="Lyhne E.K."/>
            <person name="Kogle M.E."/>
            <person name="Barry K."/>
            <person name="Clum A."/>
            <person name="Na H."/>
            <person name="Ledsgaard L."/>
            <person name="Lin J."/>
            <person name="Lipzen A."/>
            <person name="Kuo A."/>
            <person name="Riley R."/>
            <person name="Mondo S."/>
            <person name="Labutti K."/>
            <person name="Haridas S."/>
            <person name="Pangalinan J."/>
            <person name="Salamov A.A."/>
            <person name="Simmons B.A."/>
            <person name="Magnuson J.K."/>
            <person name="Chen J."/>
            <person name="Drula E."/>
            <person name="Henrissat B."/>
            <person name="Wiebenga A."/>
            <person name="Lubbers R.J."/>
            <person name="Gomes A.C."/>
            <person name="Makela M.R."/>
            <person name="Stajich J."/>
            <person name="Grigoriev I.V."/>
            <person name="Mortensen U.H."/>
            <person name="De Vries R.P."/>
            <person name="Baker S.E."/>
            <person name="Andersen M.R."/>
        </authorList>
    </citation>
    <scope>NUCLEOTIDE SEQUENCE [LARGE SCALE GENOMIC DNA]</scope>
    <source>
        <strain evidence="1 2">CBS 588.65</strain>
    </source>
</reference>
<comment type="caution">
    <text evidence="1">The sequence shown here is derived from an EMBL/GenBank/DDBJ whole genome shotgun (WGS) entry which is preliminary data.</text>
</comment>
<dbReference type="Proteomes" id="UP001610334">
    <property type="component" value="Unassembled WGS sequence"/>
</dbReference>
<evidence type="ECO:0000313" key="1">
    <source>
        <dbReference type="EMBL" id="KAL2811048.1"/>
    </source>
</evidence>
<proteinExistence type="predicted"/>
<gene>
    <name evidence="1" type="ORF">BJX63DRAFT_400305</name>
</gene>
<feature type="non-terminal residue" evidence="1">
    <location>
        <position position="68"/>
    </location>
</feature>